<evidence type="ECO:0000256" key="1">
    <source>
        <dbReference type="SAM" id="MobiDB-lite"/>
    </source>
</evidence>
<protein>
    <submittedName>
        <fullName evidence="2">Sensory box protein/GGDEF family protein (Modular protein)</fullName>
    </submittedName>
</protein>
<accession>A0AAQ1P3S0</accession>
<dbReference type="Proteomes" id="UP000294335">
    <property type="component" value="Unassembled WGS sequence"/>
</dbReference>
<reference evidence="2 3" key="1">
    <citation type="submission" date="2018-02" db="EMBL/GenBank/DDBJ databases">
        <authorList>
            <person name="Dubost A."/>
        </authorList>
    </citation>
    <scope>NUCLEOTIDE SEQUENCE [LARGE SCALE GENOMIC DNA]</scope>
    <source>
        <strain evidence="3">JV551A3</strain>
    </source>
</reference>
<name>A0AAQ1P3S0_9PSED</name>
<evidence type="ECO:0000313" key="2">
    <source>
        <dbReference type="EMBL" id="SPO58433.1"/>
    </source>
</evidence>
<sequence length="78" mass="8158">MPGTGFARVRGHARSHRDSAVFKADAVPVGAGAPANTGGAGAKHRSAYFAGKPAPTGIALYSRLVQYLWERARPRTPA</sequence>
<dbReference type="AlphaFoldDB" id="A0AAQ1P3S0"/>
<evidence type="ECO:0000313" key="3">
    <source>
        <dbReference type="Proteomes" id="UP000294335"/>
    </source>
</evidence>
<dbReference type="EMBL" id="OPYN01000001">
    <property type="protein sequence ID" value="SPO58433.1"/>
    <property type="molecule type" value="Genomic_DNA"/>
</dbReference>
<feature type="region of interest" description="Disordered" evidence="1">
    <location>
        <begin position="1"/>
        <end position="20"/>
    </location>
</feature>
<gene>
    <name evidence="2" type="ORF">JV551A3_V1_10248</name>
</gene>
<keyword evidence="3" id="KW-1185">Reference proteome</keyword>
<proteinExistence type="predicted"/>
<comment type="caution">
    <text evidence="2">The sequence shown here is derived from an EMBL/GenBank/DDBJ whole genome shotgun (WGS) entry which is preliminary data.</text>
</comment>
<organism evidence="2 3">
    <name type="scientific">Pseudomonas inefficax</name>
    <dbReference type="NCBI Taxonomy" id="2078786"/>
    <lineage>
        <taxon>Bacteria</taxon>
        <taxon>Pseudomonadati</taxon>
        <taxon>Pseudomonadota</taxon>
        <taxon>Gammaproteobacteria</taxon>
        <taxon>Pseudomonadales</taxon>
        <taxon>Pseudomonadaceae</taxon>
        <taxon>Pseudomonas</taxon>
    </lineage>
</organism>